<dbReference type="EMBL" id="JASJQH010007079">
    <property type="protein sequence ID" value="KAK9718734.1"/>
    <property type="molecule type" value="Genomic_DNA"/>
</dbReference>
<feature type="transmembrane region" description="Helical" evidence="7">
    <location>
        <begin position="184"/>
        <end position="201"/>
    </location>
</feature>
<evidence type="ECO:0008006" key="10">
    <source>
        <dbReference type="Google" id="ProtNLM"/>
    </source>
</evidence>
<feature type="transmembrane region" description="Helical" evidence="7">
    <location>
        <begin position="213"/>
        <end position="231"/>
    </location>
</feature>
<keyword evidence="9" id="KW-1185">Reference proteome</keyword>
<feature type="transmembrane region" description="Helical" evidence="7">
    <location>
        <begin position="98"/>
        <end position="115"/>
    </location>
</feature>
<dbReference type="PANTHER" id="PTHR14233:SF4">
    <property type="entry name" value="SOLUTE CARRIER FAMILY 35 MEMBER F2"/>
    <property type="match status" value="1"/>
</dbReference>
<keyword evidence="4 7" id="KW-0812">Transmembrane</keyword>
<dbReference type="InterPro" id="IPR009262">
    <property type="entry name" value="SLC35_F1/F2/F6"/>
</dbReference>
<dbReference type="Proteomes" id="UP001479436">
    <property type="component" value="Unassembled WGS sequence"/>
</dbReference>
<feature type="transmembrane region" description="Helical" evidence="7">
    <location>
        <begin position="29"/>
        <end position="48"/>
    </location>
</feature>
<comment type="similarity">
    <text evidence="2">Belongs to the SLC35F solute transporter family.</text>
</comment>
<comment type="subcellular location">
    <subcellularLocation>
        <location evidence="1">Membrane</location>
        <topology evidence="1">Multi-pass membrane protein</topology>
    </subcellularLocation>
</comment>
<dbReference type="Pfam" id="PF06027">
    <property type="entry name" value="SLC35F"/>
    <property type="match status" value="1"/>
</dbReference>
<evidence type="ECO:0000313" key="9">
    <source>
        <dbReference type="Proteomes" id="UP001479436"/>
    </source>
</evidence>
<dbReference type="InterPro" id="IPR052221">
    <property type="entry name" value="SLC35F_Transporter"/>
</dbReference>
<feature type="transmembrane region" description="Helical" evidence="7">
    <location>
        <begin position="121"/>
        <end position="143"/>
    </location>
</feature>
<organism evidence="8 9">
    <name type="scientific">Basidiobolus ranarum</name>
    <dbReference type="NCBI Taxonomy" id="34480"/>
    <lineage>
        <taxon>Eukaryota</taxon>
        <taxon>Fungi</taxon>
        <taxon>Fungi incertae sedis</taxon>
        <taxon>Zoopagomycota</taxon>
        <taxon>Entomophthoromycotina</taxon>
        <taxon>Basidiobolomycetes</taxon>
        <taxon>Basidiobolales</taxon>
        <taxon>Basidiobolaceae</taxon>
        <taxon>Basidiobolus</taxon>
    </lineage>
</organism>
<comment type="caution">
    <text evidence="8">The sequence shown here is derived from an EMBL/GenBank/DDBJ whole genome shotgun (WGS) entry which is preliminary data.</text>
</comment>
<dbReference type="PANTHER" id="PTHR14233">
    <property type="entry name" value="DUF914-RELATED"/>
    <property type="match status" value="1"/>
</dbReference>
<keyword evidence="3" id="KW-0813">Transport</keyword>
<feature type="transmembrane region" description="Helical" evidence="7">
    <location>
        <begin position="155"/>
        <end position="178"/>
    </location>
</feature>
<evidence type="ECO:0000256" key="4">
    <source>
        <dbReference type="ARBA" id="ARBA00022692"/>
    </source>
</evidence>
<gene>
    <name evidence="8" type="ORF">K7432_005279</name>
</gene>
<feature type="transmembrane region" description="Helical" evidence="7">
    <location>
        <begin position="305"/>
        <end position="324"/>
    </location>
</feature>
<sequence>MNETGLRKPVVAETRVRKDYFAFLKNRKFLLAFAIGQYLSLCTTSTSIVSTELANRKQINIPSTQSFLVYVGLALVYLSFTFYKVGSRGVWKILKKSGWKYLILAIMDVEANYFTVKAFQYTSMLSIMLLDVWAIPVVMFLSFFMLKTRYRIVQYVGVATALVGIGLLILSDVLAGRITPGGDSVRGDLFCLLGATLYGFTNVTEEYLVRSRPVYEVIGMLGLFGTIVNGVQLAVLERSELAGMTWDGETVGFIILFSALLFSFYSIAPILFRLSSSTFFNISMLTSDFYGLIFGLILYHYTLHWLYPIAYVVIICSIIIYNLTSASTEDLAKQPPQLIDTSDPTVTIDHISE</sequence>
<accession>A0ABR2W3J5</accession>
<evidence type="ECO:0000313" key="8">
    <source>
        <dbReference type="EMBL" id="KAK9718734.1"/>
    </source>
</evidence>
<protein>
    <recommendedName>
        <fullName evidence="10">DUF914-domain-containing protein</fullName>
    </recommendedName>
</protein>
<evidence type="ECO:0000256" key="3">
    <source>
        <dbReference type="ARBA" id="ARBA00022448"/>
    </source>
</evidence>
<name>A0ABR2W3J5_9FUNG</name>
<evidence type="ECO:0000256" key="6">
    <source>
        <dbReference type="ARBA" id="ARBA00023136"/>
    </source>
</evidence>
<feature type="transmembrane region" description="Helical" evidence="7">
    <location>
        <begin position="251"/>
        <end position="272"/>
    </location>
</feature>
<evidence type="ECO:0000256" key="2">
    <source>
        <dbReference type="ARBA" id="ARBA00007863"/>
    </source>
</evidence>
<evidence type="ECO:0000256" key="5">
    <source>
        <dbReference type="ARBA" id="ARBA00022989"/>
    </source>
</evidence>
<evidence type="ECO:0000256" key="1">
    <source>
        <dbReference type="ARBA" id="ARBA00004141"/>
    </source>
</evidence>
<feature type="transmembrane region" description="Helical" evidence="7">
    <location>
        <begin position="68"/>
        <end position="86"/>
    </location>
</feature>
<keyword evidence="5 7" id="KW-1133">Transmembrane helix</keyword>
<proteinExistence type="inferred from homology"/>
<reference evidence="8 9" key="1">
    <citation type="submission" date="2023-04" db="EMBL/GenBank/DDBJ databases">
        <title>Genome of Basidiobolus ranarum AG-B5.</title>
        <authorList>
            <person name="Stajich J.E."/>
            <person name="Carter-House D."/>
            <person name="Gryganskyi A."/>
        </authorList>
    </citation>
    <scope>NUCLEOTIDE SEQUENCE [LARGE SCALE GENOMIC DNA]</scope>
    <source>
        <strain evidence="8 9">AG-B5</strain>
    </source>
</reference>
<feature type="transmembrane region" description="Helical" evidence="7">
    <location>
        <begin position="279"/>
        <end position="299"/>
    </location>
</feature>
<evidence type="ECO:0000256" key="7">
    <source>
        <dbReference type="SAM" id="Phobius"/>
    </source>
</evidence>
<keyword evidence="6 7" id="KW-0472">Membrane</keyword>